<evidence type="ECO:0000313" key="4">
    <source>
        <dbReference type="Proteomes" id="UP001174691"/>
    </source>
</evidence>
<dbReference type="InterPro" id="IPR024535">
    <property type="entry name" value="RHGA/B-epi-like_pectate_lyase"/>
</dbReference>
<dbReference type="FunFam" id="2.160.20.10:FF:000026">
    <property type="entry name" value="Exo-beta-1,3-glucanase Exg0"/>
    <property type="match status" value="1"/>
</dbReference>
<dbReference type="InterPro" id="IPR039279">
    <property type="entry name" value="QRT3-like"/>
</dbReference>
<gene>
    <name evidence="3" type="ORF">NKR19_g6431</name>
</gene>
<dbReference type="Proteomes" id="UP001174691">
    <property type="component" value="Unassembled WGS sequence"/>
</dbReference>
<dbReference type="Gene3D" id="2.160.20.10">
    <property type="entry name" value="Single-stranded right-handed beta-helix, Pectin lyase-like"/>
    <property type="match status" value="2"/>
</dbReference>
<dbReference type="SUPFAM" id="SSF51126">
    <property type="entry name" value="Pectin lyase-like"/>
    <property type="match status" value="2"/>
</dbReference>
<dbReference type="GO" id="GO:0004650">
    <property type="term" value="F:polygalacturonase activity"/>
    <property type="evidence" value="ECO:0007669"/>
    <property type="project" value="InterPro"/>
</dbReference>
<comment type="caution">
    <text evidence="3">The sequence shown here is derived from an EMBL/GenBank/DDBJ whole genome shotgun (WGS) entry which is preliminary data.</text>
</comment>
<sequence length="784" mass="82086">MHRSGSSSVTVSPSYGNGTTSASSTTSSLSSSSTTTPSVPACTDYWLANIDHQGLAPYAPAGYKVFRNVKDYGAVGDGVADDTAAINLAISDGGRCAPGTCGSTTTTPAIVYFPPGTYLVTSAVIDYYYTQLVGNPACLPVIKASSSFSDRWVLDGDQYQPSGSLGWGSTNVFWRQIRNLVIDMTAAPASLLVAGIHWPTGQATSLQNIVFKMSTATGNLHQGLFIEEGSGGFVTDLVFYGGAQGLNVGNQQFTMRNLTFFNSATAINQLWNWGWTYKGISINNCGVGLDISSVNGNQLSVGGVVMIDSDINDTPVGVRFGNSAATGPPASNNIILENVRVSNVGVAIQGPGATTVLAGSSGATTISAWGRGNSYTPTGPTPIQGFINANLRPAGLVSGADFYERSKPQYENVPVSQFVSIRAAGALGNGVADDTAAINAALASAAAAGKIVFFDFGVYVVTGTIFIPAGSKIVGESYPVILSQGAYFADMAAPKPVVQVGLPGQSGQVEWSDTVVSTRGAQAGAILIQWNLASPTPSGMWDVHTRVGGFAGSNLQVSQCPKTPQTVITSANLNTNCIAAFMSMHVTVSASGLYMENCWLWVADHDIEDPALTQITIYAGRGLLVESGAGDIWLYGTAVEHHVLYEYQFYGTQNIVMGQIQTETAYYQPNPDATIPFPADAAFHDPVMAPGSSGWGLRVVDSSDLLVYGVGLYSFFSNNNVTCSNQGNGEACQARTFGVENSAVSVYNLNTVGTTQMITVDGTDVAVYSDNLDGFVDSIALFRS</sequence>
<reference evidence="3" key="1">
    <citation type="submission" date="2022-07" db="EMBL/GenBank/DDBJ databases">
        <title>Fungi with potential for degradation of polypropylene.</title>
        <authorList>
            <person name="Gostincar C."/>
        </authorList>
    </citation>
    <scope>NUCLEOTIDE SEQUENCE</scope>
    <source>
        <strain evidence="3">EXF-13287</strain>
    </source>
</reference>
<evidence type="ECO:0000259" key="2">
    <source>
        <dbReference type="Pfam" id="PF12708"/>
    </source>
</evidence>
<protein>
    <submittedName>
        <fullName evidence="3">Pectin lyase-like protein</fullName>
    </submittedName>
</protein>
<evidence type="ECO:0000313" key="3">
    <source>
        <dbReference type="EMBL" id="KAJ9144424.1"/>
    </source>
</evidence>
<evidence type="ECO:0000256" key="1">
    <source>
        <dbReference type="SAM" id="MobiDB-lite"/>
    </source>
</evidence>
<name>A0AA38RQZ6_9PEZI</name>
<feature type="domain" description="Rhamnogalacturonase A/B/Epimerase-like pectate lyase" evidence="2">
    <location>
        <begin position="66"/>
        <end position="290"/>
    </location>
</feature>
<dbReference type="AlphaFoldDB" id="A0AA38RQZ6"/>
<dbReference type="EMBL" id="JANBVN010000099">
    <property type="protein sequence ID" value="KAJ9144424.1"/>
    <property type="molecule type" value="Genomic_DNA"/>
</dbReference>
<dbReference type="FunFam" id="2.160.20.10:FF:000023">
    <property type="entry name" value="Exo-beta-1,3-glucanase Exg0"/>
    <property type="match status" value="1"/>
</dbReference>
<dbReference type="InterPro" id="IPR011050">
    <property type="entry name" value="Pectin_lyase_fold/virulence"/>
</dbReference>
<feature type="region of interest" description="Disordered" evidence="1">
    <location>
        <begin position="1"/>
        <end position="36"/>
    </location>
</feature>
<dbReference type="PANTHER" id="PTHR33928">
    <property type="entry name" value="POLYGALACTURONASE QRT3"/>
    <property type="match status" value="1"/>
</dbReference>
<feature type="domain" description="Rhamnogalacturonase A/B/Epimerase-like pectate lyase" evidence="2">
    <location>
        <begin position="418"/>
        <end position="487"/>
    </location>
</feature>
<dbReference type="GO" id="GO:0016829">
    <property type="term" value="F:lyase activity"/>
    <property type="evidence" value="ECO:0007669"/>
    <property type="project" value="UniProtKB-KW"/>
</dbReference>
<dbReference type="CDD" id="cd23668">
    <property type="entry name" value="GH55_beta13glucanase-like"/>
    <property type="match status" value="1"/>
</dbReference>
<proteinExistence type="predicted"/>
<dbReference type="InterPro" id="IPR012334">
    <property type="entry name" value="Pectin_lyas_fold"/>
</dbReference>
<dbReference type="Pfam" id="PF12708">
    <property type="entry name" value="Pect-lyase_RHGA_epim"/>
    <property type="match status" value="2"/>
</dbReference>
<dbReference type="PANTHER" id="PTHR33928:SF2">
    <property type="entry name" value="PECTATE LYASE SUPERFAMILY PROTEIN DOMAIN-CONTAINING PROTEIN-RELATED"/>
    <property type="match status" value="1"/>
</dbReference>
<keyword evidence="3" id="KW-0456">Lyase</keyword>
<organism evidence="3 4">
    <name type="scientific">Coniochaeta hoffmannii</name>
    <dbReference type="NCBI Taxonomy" id="91930"/>
    <lineage>
        <taxon>Eukaryota</taxon>
        <taxon>Fungi</taxon>
        <taxon>Dikarya</taxon>
        <taxon>Ascomycota</taxon>
        <taxon>Pezizomycotina</taxon>
        <taxon>Sordariomycetes</taxon>
        <taxon>Sordariomycetidae</taxon>
        <taxon>Coniochaetales</taxon>
        <taxon>Coniochaetaceae</taxon>
        <taxon>Coniochaeta</taxon>
    </lineage>
</organism>
<accession>A0AA38RQZ6</accession>
<keyword evidence="4" id="KW-1185">Reference proteome</keyword>